<gene>
    <name evidence="2" type="ORF">ABE541_04170</name>
</gene>
<evidence type="ECO:0000256" key="1">
    <source>
        <dbReference type="SAM" id="Phobius"/>
    </source>
</evidence>
<feature type="transmembrane region" description="Helical" evidence="1">
    <location>
        <begin position="257"/>
        <end position="275"/>
    </location>
</feature>
<dbReference type="EMBL" id="JBDJNQ010000001">
    <property type="protein sequence ID" value="MEN5376451.1"/>
    <property type="molecule type" value="Genomic_DNA"/>
</dbReference>
<sequence length="443" mass="51252">MEIAISTKKWSSAESFSIRLLFIFFIILTLPYDVHLYHALRHFSFESAYQLATFRTSFIAESDYVGNHFEGFYNWLIALVIAFFGAVIWTKKRKSREHKLYYWLRVLLRYRLAFAIIASGIVKLVPVQFPAPTLSDYNTEYGDFLLWKIYYLSTAITKAGYVPGIGVLEITAGVLLVFRKTVAVGAGVLIALLANIVIVNFVYELGEQVYSLFLLLIAITLFSYDLPRFFNAVFRQVKTQPEIVNPLVSQPLKKLRVLLKGGFLLFFILFGFWTYSSWKSSNYPYPKESGIAHIRGLYNVDKFVLNSDTLAYSLTDSSRWQNVVFESWNTFSIKRKSDIKADLHKPRIIWQADSLRNFENIGNGGREFYRYTFAQAPDGRYQIRAINKRNAIQSFQFELQKSGENVLLLLGKNEQGESLQVKLRKVNKEYLLDKGRRKPISIY</sequence>
<keyword evidence="1" id="KW-0812">Transmembrane</keyword>
<proteinExistence type="predicted"/>
<feature type="transmembrane region" description="Helical" evidence="1">
    <location>
        <begin position="149"/>
        <end position="170"/>
    </location>
</feature>
<reference evidence="2 3" key="1">
    <citation type="submission" date="2024-04" db="EMBL/GenBank/DDBJ databases">
        <title>WGS of bacteria from Torrens River.</title>
        <authorList>
            <person name="Wyrsch E.R."/>
            <person name="Drigo B."/>
        </authorList>
    </citation>
    <scope>NUCLEOTIDE SEQUENCE [LARGE SCALE GENOMIC DNA]</scope>
    <source>
        <strain evidence="2 3">TWI391</strain>
    </source>
</reference>
<keyword evidence="3" id="KW-1185">Reference proteome</keyword>
<feature type="transmembrane region" description="Helical" evidence="1">
    <location>
        <begin position="209"/>
        <end position="226"/>
    </location>
</feature>
<feature type="transmembrane region" description="Helical" evidence="1">
    <location>
        <begin position="182"/>
        <end position="203"/>
    </location>
</feature>
<feature type="transmembrane region" description="Helical" evidence="1">
    <location>
        <begin position="110"/>
        <end position="129"/>
    </location>
</feature>
<name>A0ABV0BNX4_9SPHI</name>
<feature type="transmembrane region" description="Helical" evidence="1">
    <location>
        <begin position="72"/>
        <end position="89"/>
    </location>
</feature>
<accession>A0ABV0BNX4</accession>
<organism evidence="2 3">
    <name type="scientific">Sphingobacterium kitahiroshimense</name>
    <dbReference type="NCBI Taxonomy" id="470446"/>
    <lineage>
        <taxon>Bacteria</taxon>
        <taxon>Pseudomonadati</taxon>
        <taxon>Bacteroidota</taxon>
        <taxon>Sphingobacteriia</taxon>
        <taxon>Sphingobacteriales</taxon>
        <taxon>Sphingobacteriaceae</taxon>
        <taxon>Sphingobacterium</taxon>
    </lineage>
</organism>
<keyword evidence="1" id="KW-0472">Membrane</keyword>
<dbReference type="Proteomes" id="UP001409291">
    <property type="component" value="Unassembled WGS sequence"/>
</dbReference>
<comment type="caution">
    <text evidence="2">The sequence shown here is derived from an EMBL/GenBank/DDBJ whole genome shotgun (WGS) entry which is preliminary data.</text>
</comment>
<dbReference type="RefSeq" id="WP_346580689.1">
    <property type="nucleotide sequence ID" value="NZ_JBDJLH010000001.1"/>
</dbReference>
<keyword evidence="1" id="KW-1133">Transmembrane helix</keyword>
<evidence type="ECO:0000313" key="2">
    <source>
        <dbReference type="EMBL" id="MEN5376451.1"/>
    </source>
</evidence>
<evidence type="ECO:0000313" key="3">
    <source>
        <dbReference type="Proteomes" id="UP001409291"/>
    </source>
</evidence>
<feature type="transmembrane region" description="Helical" evidence="1">
    <location>
        <begin position="20"/>
        <end position="40"/>
    </location>
</feature>
<protein>
    <submittedName>
        <fullName evidence="2">Beta-carotene 15,15'-monooxygenase</fullName>
    </submittedName>
</protein>